<dbReference type="AlphaFoldDB" id="A0AAE4B0Y2"/>
<dbReference type="InterPro" id="IPR006311">
    <property type="entry name" value="TAT_signal"/>
</dbReference>
<accession>A0AAE4B0Y2</accession>
<keyword evidence="4" id="KW-1185">Reference proteome</keyword>
<dbReference type="InterPro" id="IPR036366">
    <property type="entry name" value="PGBDSf"/>
</dbReference>
<dbReference type="Pfam" id="PF01471">
    <property type="entry name" value="PG_binding_1"/>
    <property type="match status" value="1"/>
</dbReference>
<sequence>MIVRGPLRSRRWVLAGGLGAAGLLAAAGTAAAEYRDRNRPGRLEPAPVAATARVERTTLTEGQVFPGVIRYTEAPPLPGRLAGTLTWLPPEGTVLRPGDVAYRVDDVPVVLLTGATPAFRALVPGLSGPDVRQLEENLARFGYTGFTADRAYTANTAAAVSRWQQRIGAPRTGTVPLGHVIFTAGDVRVGRHTVRLGEQIGAGSPYEVTAGTRSVSFGMEPRYQRLAPVGGPATVLLSGGRQLGGTVAAVVRPTEADGRTTVTVTVPDQAALDGDEADVRLVAQERRDVLAVPVVALVVLDGGRYGVEVVGDGGAVTVVPVETGLFADGKVEIRGAGLAAGTVVSVPAG</sequence>
<feature type="chain" id="PRO_5042046075" evidence="1">
    <location>
        <begin position="33"/>
        <end position="349"/>
    </location>
</feature>
<dbReference type="GO" id="GO:0016787">
    <property type="term" value="F:hydrolase activity"/>
    <property type="evidence" value="ECO:0007669"/>
    <property type="project" value="UniProtKB-KW"/>
</dbReference>
<dbReference type="Gene3D" id="2.40.420.20">
    <property type="match status" value="1"/>
</dbReference>
<evidence type="ECO:0000256" key="1">
    <source>
        <dbReference type="SAM" id="SignalP"/>
    </source>
</evidence>
<comment type="caution">
    <text evidence="3">The sequence shown here is derived from an EMBL/GenBank/DDBJ whole genome shotgun (WGS) entry which is preliminary data.</text>
</comment>
<protein>
    <submittedName>
        <fullName evidence="3">Peptidoglycan hydrolase-like protein with peptidoglycan-binding domain</fullName>
    </submittedName>
</protein>
<dbReference type="InterPro" id="IPR036365">
    <property type="entry name" value="PGBD-like_sf"/>
</dbReference>
<dbReference type="PROSITE" id="PS51318">
    <property type="entry name" value="TAT"/>
    <property type="match status" value="1"/>
</dbReference>
<dbReference type="Proteomes" id="UP001240236">
    <property type="component" value="Unassembled WGS sequence"/>
</dbReference>
<proteinExistence type="predicted"/>
<evidence type="ECO:0000313" key="3">
    <source>
        <dbReference type="EMBL" id="MDQ0369106.1"/>
    </source>
</evidence>
<gene>
    <name evidence="3" type="ORF">J2S42_005775</name>
</gene>
<dbReference type="SUPFAM" id="SSF47090">
    <property type="entry name" value="PGBD-like"/>
    <property type="match status" value="1"/>
</dbReference>
<organism evidence="3 4">
    <name type="scientific">Catenuloplanes indicus</name>
    <dbReference type="NCBI Taxonomy" id="137267"/>
    <lineage>
        <taxon>Bacteria</taxon>
        <taxon>Bacillati</taxon>
        <taxon>Actinomycetota</taxon>
        <taxon>Actinomycetes</taxon>
        <taxon>Micromonosporales</taxon>
        <taxon>Micromonosporaceae</taxon>
        <taxon>Catenuloplanes</taxon>
    </lineage>
</organism>
<keyword evidence="3" id="KW-0378">Hydrolase</keyword>
<evidence type="ECO:0000259" key="2">
    <source>
        <dbReference type="Pfam" id="PF01471"/>
    </source>
</evidence>
<keyword evidence="1" id="KW-0732">Signal</keyword>
<dbReference type="InterPro" id="IPR002477">
    <property type="entry name" value="Peptidoglycan-bd-like"/>
</dbReference>
<feature type="domain" description="Peptidoglycan binding-like" evidence="2">
    <location>
        <begin position="127"/>
        <end position="174"/>
    </location>
</feature>
<name>A0AAE4B0Y2_9ACTN</name>
<dbReference type="RefSeq" id="WP_307244094.1">
    <property type="nucleotide sequence ID" value="NZ_JAUSUZ010000001.1"/>
</dbReference>
<dbReference type="EMBL" id="JAUSUZ010000001">
    <property type="protein sequence ID" value="MDQ0369106.1"/>
    <property type="molecule type" value="Genomic_DNA"/>
</dbReference>
<evidence type="ECO:0000313" key="4">
    <source>
        <dbReference type="Proteomes" id="UP001240236"/>
    </source>
</evidence>
<dbReference type="Gene3D" id="1.10.101.10">
    <property type="entry name" value="PGBD-like superfamily/PGBD"/>
    <property type="match status" value="1"/>
</dbReference>
<feature type="signal peptide" evidence="1">
    <location>
        <begin position="1"/>
        <end position="32"/>
    </location>
</feature>
<reference evidence="3 4" key="1">
    <citation type="submission" date="2023-07" db="EMBL/GenBank/DDBJ databases">
        <title>Sequencing the genomes of 1000 actinobacteria strains.</title>
        <authorList>
            <person name="Klenk H.-P."/>
        </authorList>
    </citation>
    <scope>NUCLEOTIDE SEQUENCE [LARGE SCALE GENOMIC DNA]</scope>
    <source>
        <strain evidence="3 4">DSM 44709</strain>
    </source>
</reference>